<comment type="catalytic activity">
    <reaction evidence="5 7">
        <text>L-glutamyl-tRNA(Gln) + L-glutamine + ATP + H2O = L-glutaminyl-tRNA(Gln) + L-glutamate + ADP + phosphate + H(+)</text>
        <dbReference type="Rhea" id="RHEA:17521"/>
        <dbReference type="Rhea" id="RHEA-COMP:9681"/>
        <dbReference type="Rhea" id="RHEA-COMP:9684"/>
        <dbReference type="ChEBI" id="CHEBI:15377"/>
        <dbReference type="ChEBI" id="CHEBI:15378"/>
        <dbReference type="ChEBI" id="CHEBI:29985"/>
        <dbReference type="ChEBI" id="CHEBI:30616"/>
        <dbReference type="ChEBI" id="CHEBI:43474"/>
        <dbReference type="ChEBI" id="CHEBI:58359"/>
        <dbReference type="ChEBI" id="CHEBI:78520"/>
        <dbReference type="ChEBI" id="CHEBI:78521"/>
        <dbReference type="ChEBI" id="CHEBI:456216"/>
    </reaction>
</comment>
<proteinExistence type="inferred from homology"/>
<dbReference type="PROSITE" id="PS51732">
    <property type="entry name" value="ASN_GLN_ASE_3"/>
    <property type="match status" value="1"/>
</dbReference>
<feature type="active site" evidence="5">
    <location>
        <position position="161"/>
    </location>
</feature>
<dbReference type="AlphaFoldDB" id="A0A1N5WAM9"/>
<dbReference type="SUPFAM" id="SSF53774">
    <property type="entry name" value="Glutaminase/Asparaginase"/>
    <property type="match status" value="1"/>
</dbReference>
<organism evidence="10 11">
    <name type="scientific">Cuniculiplasma divulgatum</name>
    <dbReference type="NCBI Taxonomy" id="1673428"/>
    <lineage>
        <taxon>Archaea</taxon>
        <taxon>Methanobacteriati</taxon>
        <taxon>Thermoplasmatota</taxon>
        <taxon>Thermoplasmata</taxon>
        <taxon>Thermoplasmatales</taxon>
        <taxon>Cuniculiplasmataceae</taxon>
        <taxon>Cuniculiplasma</taxon>
    </lineage>
</organism>
<evidence type="ECO:0000256" key="3">
    <source>
        <dbReference type="ARBA" id="ARBA00022840"/>
    </source>
</evidence>
<dbReference type="PANTHER" id="PTHR11707">
    <property type="entry name" value="L-ASPARAGINASE"/>
    <property type="match status" value="1"/>
</dbReference>
<keyword evidence="3 5" id="KW-0067">ATP-binding</keyword>
<name>A0A1N5WAM9_9ARCH</name>
<dbReference type="GO" id="GO:0006412">
    <property type="term" value="P:translation"/>
    <property type="evidence" value="ECO:0007669"/>
    <property type="project" value="UniProtKB-UniRule"/>
</dbReference>
<evidence type="ECO:0000256" key="1">
    <source>
        <dbReference type="ARBA" id="ARBA00022598"/>
    </source>
</evidence>
<feature type="active site" evidence="5">
    <location>
        <position position="85"/>
    </location>
</feature>
<evidence type="ECO:0000313" key="10">
    <source>
        <dbReference type="EMBL" id="SIM82323.1"/>
    </source>
</evidence>
<dbReference type="NCBIfam" id="TIGR02153">
    <property type="entry name" value="gatD_arch"/>
    <property type="match status" value="1"/>
</dbReference>
<dbReference type="NCBIfam" id="TIGR00519">
    <property type="entry name" value="asnASE_I"/>
    <property type="match status" value="1"/>
</dbReference>
<dbReference type="GO" id="GO:0016740">
    <property type="term" value="F:transferase activity"/>
    <property type="evidence" value="ECO:0007669"/>
    <property type="project" value="UniProtKB-KW"/>
</dbReference>
<evidence type="ECO:0000259" key="8">
    <source>
        <dbReference type="Pfam" id="PF00710"/>
    </source>
</evidence>
<evidence type="ECO:0000256" key="2">
    <source>
        <dbReference type="ARBA" id="ARBA00022741"/>
    </source>
</evidence>
<dbReference type="Gene3D" id="2.30.30.520">
    <property type="match status" value="1"/>
</dbReference>
<dbReference type="InterPro" id="IPR036152">
    <property type="entry name" value="Asp/glu_Ase-like_sf"/>
</dbReference>
<dbReference type="Gene3D" id="3.40.50.1170">
    <property type="entry name" value="L-asparaginase, N-terminal domain"/>
    <property type="match status" value="1"/>
</dbReference>
<feature type="domain" description="L-asparaginase N-terminal" evidence="8">
    <location>
        <begin position="77"/>
        <end position="267"/>
    </location>
</feature>
<dbReference type="PANTHER" id="PTHR11707:SF28">
    <property type="entry name" value="60 KDA LYSOPHOSPHOLIPASE"/>
    <property type="match status" value="1"/>
</dbReference>
<sequence>MPDSRKPQMGDTIKFSWRGREMTGTLISMDNDFFNIKLENGYNISVKIDSFTVLKKGKIQALSKGEEARESGTGKPISLITTGGTIVSRVDYKTGAVFPSLDIGELTSKFRYMENKYRLKRVDFSNILSENMEPDQWISLAKRASSELNNSEGVVISHGTDTMSYTASALAFMFEEQTGPIVLVGSQRSSDRPSSDSYLNLEAAVDFATTDFGEVGISMHHNTSDERIDLIRGTRSRKMHSTRRDAFKAIGEQPIGSFQEGLVNLNGSYRRKKNENKLKTNLEKRVSIIYMYPGLTHEELAKSMDGKKGIILMGTGLGHIATKFLESISERVKDGMKAVITTQCIFGTTNLDIYSTGREMKKAGIISVGNILPETAYVKMMHVLGNYEEEEFETMMRKNMRGELIEREELGVFL</sequence>
<dbReference type="SUPFAM" id="SSF141300">
    <property type="entry name" value="GatD N-terminal domain-like"/>
    <property type="match status" value="1"/>
</dbReference>
<feature type="active site" evidence="5">
    <location>
        <position position="238"/>
    </location>
</feature>
<protein>
    <recommendedName>
        <fullName evidence="5 7">Glutamyl-tRNA(Gln) amidotransferase subunit D</fullName>
        <shortName evidence="5">Glu-ADT subunit D</shortName>
        <ecNumber evidence="5 7">6.3.5.-</ecNumber>
    </recommendedName>
</protein>
<comment type="similarity">
    <text evidence="5 7">Belongs to the asparaginase 1 family. GatD subfamily.</text>
</comment>
<comment type="subunit">
    <text evidence="5 7">Heterodimer of GatD and GatE.</text>
</comment>
<dbReference type="HAMAP" id="MF_00586">
    <property type="entry name" value="GatD"/>
    <property type="match status" value="1"/>
</dbReference>
<dbReference type="PROSITE" id="PS00917">
    <property type="entry name" value="ASN_GLN_ASE_2"/>
    <property type="match status" value="1"/>
</dbReference>
<feature type="domain" description="Asparaginase/glutaminase C-terminal" evidence="9">
    <location>
        <begin position="285"/>
        <end position="391"/>
    </location>
</feature>
<keyword evidence="2 5" id="KW-0547">Nucleotide-binding</keyword>
<dbReference type="InterPro" id="IPR040919">
    <property type="entry name" value="Asparaginase_C"/>
</dbReference>
<dbReference type="EC" id="6.3.5.-" evidence="5 7"/>
<dbReference type="InterPro" id="IPR011878">
    <property type="entry name" value="GatD"/>
</dbReference>
<dbReference type="Gene3D" id="3.40.50.40">
    <property type="match status" value="1"/>
</dbReference>
<keyword evidence="4 5" id="KW-0648">Protein biosynthesis</keyword>
<evidence type="ECO:0000256" key="4">
    <source>
        <dbReference type="ARBA" id="ARBA00022917"/>
    </source>
</evidence>
<dbReference type="GO" id="GO:0006520">
    <property type="term" value="P:amino acid metabolic process"/>
    <property type="evidence" value="ECO:0007669"/>
    <property type="project" value="InterPro"/>
</dbReference>
<dbReference type="GO" id="GO:0050567">
    <property type="term" value="F:glutaminyl-tRNA synthase (glutamine-hydrolyzing) activity"/>
    <property type="evidence" value="ECO:0007669"/>
    <property type="project" value="UniProtKB-UniRule"/>
</dbReference>
<dbReference type="Pfam" id="PF17763">
    <property type="entry name" value="Asparaginase_C"/>
    <property type="match status" value="1"/>
</dbReference>
<dbReference type="SMART" id="SM00870">
    <property type="entry name" value="Asparaginase"/>
    <property type="match status" value="1"/>
</dbReference>
<feature type="active site" evidence="5 6">
    <location>
        <position position="160"/>
    </location>
</feature>
<keyword evidence="1 5" id="KW-0436">Ligase</keyword>
<reference evidence="10 11" key="1">
    <citation type="submission" date="2016-04" db="EMBL/GenBank/DDBJ databases">
        <authorList>
            <person name="Evans L.H."/>
            <person name="Alamgir A."/>
            <person name="Owens N."/>
            <person name="Weber N.D."/>
            <person name="Virtaneva K."/>
            <person name="Barbian K."/>
            <person name="Babar A."/>
            <person name="Rosenke K."/>
        </authorList>
    </citation>
    <scope>NUCLEOTIDE SEQUENCE [LARGE SCALE GENOMIC DNA]</scope>
    <source>
        <strain evidence="11">S5(T) (JCM 30642 \VKM B-2941)</strain>
    </source>
</reference>
<dbReference type="PIRSF" id="PIRSF500175">
    <property type="entry name" value="Glu_ADT_D"/>
    <property type="match status" value="1"/>
</dbReference>
<dbReference type="InterPro" id="IPR006033">
    <property type="entry name" value="AsnA_fam"/>
</dbReference>
<dbReference type="GeneID" id="41588981"/>
<evidence type="ECO:0000256" key="6">
    <source>
        <dbReference type="PROSITE-ProRule" id="PRU10100"/>
    </source>
</evidence>
<dbReference type="GO" id="GO:0004067">
    <property type="term" value="F:asparaginase activity"/>
    <property type="evidence" value="ECO:0007669"/>
    <property type="project" value="UniProtKB-UniRule"/>
</dbReference>
<dbReference type="InterPro" id="IPR027474">
    <property type="entry name" value="L-asparaginase_N"/>
</dbReference>
<evidence type="ECO:0000256" key="5">
    <source>
        <dbReference type="HAMAP-Rule" id="MF_00586"/>
    </source>
</evidence>
<dbReference type="Pfam" id="PF00710">
    <property type="entry name" value="Asparaginase"/>
    <property type="match status" value="1"/>
</dbReference>
<evidence type="ECO:0000256" key="7">
    <source>
        <dbReference type="RuleBase" id="RU004457"/>
    </source>
</evidence>
<comment type="function">
    <text evidence="5 7">Allows the formation of correctly charged Gln-tRNA(Gln) through the transamidation of misacylated Glu-tRNA(Gln) in organisms which lack glutaminyl-tRNA synthetase. The reaction takes place in the presence of glutamine and ATP through an activated gamma-phospho-Glu-tRNA(Gln). The GatDE system is specific for glutamate and does not act on aspartate.</text>
</comment>
<dbReference type="EMBL" id="LT671858">
    <property type="protein sequence ID" value="SIM82323.1"/>
    <property type="molecule type" value="Genomic_DNA"/>
</dbReference>
<accession>A0A1N5WAM9</accession>
<dbReference type="InterPro" id="IPR037222">
    <property type="entry name" value="GatD_N_sf"/>
</dbReference>
<dbReference type="RefSeq" id="WP_148690110.1">
    <property type="nucleotide sequence ID" value="NZ_LT671858.1"/>
</dbReference>
<dbReference type="GO" id="GO:0006450">
    <property type="term" value="P:regulation of translational fidelity"/>
    <property type="evidence" value="ECO:0007669"/>
    <property type="project" value="InterPro"/>
</dbReference>
<dbReference type="InterPro" id="IPR027473">
    <property type="entry name" value="L-asparaginase_C"/>
</dbReference>
<keyword evidence="10" id="KW-0808">Transferase</keyword>
<dbReference type="PIRSF" id="PIRSF001220">
    <property type="entry name" value="L-ASNase_gatD"/>
    <property type="match status" value="1"/>
</dbReference>
<dbReference type="PRINTS" id="PR00139">
    <property type="entry name" value="ASNGLNASE"/>
</dbReference>
<dbReference type="Proteomes" id="UP000195607">
    <property type="component" value="Chromosome I"/>
</dbReference>
<dbReference type="GO" id="GO:0005524">
    <property type="term" value="F:ATP binding"/>
    <property type="evidence" value="ECO:0007669"/>
    <property type="project" value="UniProtKB-KW"/>
</dbReference>
<dbReference type="InterPro" id="IPR027475">
    <property type="entry name" value="Asparaginase/glutaminase_AS2"/>
</dbReference>
<dbReference type="InterPro" id="IPR037152">
    <property type="entry name" value="L-asparaginase_N_sf"/>
</dbReference>
<dbReference type="InterPro" id="IPR006034">
    <property type="entry name" value="Asparaginase/glutaminase-like"/>
</dbReference>
<evidence type="ECO:0000259" key="9">
    <source>
        <dbReference type="Pfam" id="PF17763"/>
    </source>
</evidence>
<evidence type="ECO:0000313" key="11">
    <source>
        <dbReference type="Proteomes" id="UP000195607"/>
    </source>
</evidence>
<gene>
    <name evidence="5" type="primary">gatD</name>
    <name evidence="10" type="ORF">CSP5_1739</name>
</gene>
<dbReference type="NCBIfam" id="NF003217">
    <property type="entry name" value="PRK04183.1"/>
    <property type="match status" value="1"/>
</dbReference>